<reference evidence="1 2" key="1">
    <citation type="journal article" date="2018" name="Front. Plant Sci.">
        <title>Red Clover (Trifolium pratense) and Zigzag Clover (T. medium) - A Picture of Genomic Similarities and Differences.</title>
        <authorList>
            <person name="Dluhosova J."/>
            <person name="Istvanek J."/>
            <person name="Nedelnik J."/>
            <person name="Repkova J."/>
        </authorList>
    </citation>
    <scope>NUCLEOTIDE SEQUENCE [LARGE SCALE GENOMIC DNA]</scope>
    <source>
        <strain evidence="2">cv. 10/8</strain>
        <tissue evidence="1">Leaf</tissue>
    </source>
</reference>
<dbReference type="Proteomes" id="UP000265520">
    <property type="component" value="Unassembled WGS sequence"/>
</dbReference>
<organism evidence="1 2">
    <name type="scientific">Trifolium medium</name>
    <dbReference type="NCBI Taxonomy" id="97028"/>
    <lineage>
        <taxon>Eukaryota</taxon>
        <taxon>Viridiplantae</taxon>
        <taxon>Streptophyta</taxon>
        <taxon>Embryophyta</taxon>
        <taxon>Tracheophyta</taxon>
        <taxon>Spermatophyta</taxon>
        <taxon>Magnoliopsida</taxon>
        <taxon>eudicotyledons</taxon>
        <taxon>Gunneridae</taxon>
        <taxon>Pentapetalae</taxon>
        <taxon>rosids</taxon>
        <taxon>fabids</taxon>
        <taxon>Fabales</taxon>
        <taxon>Fabaceae</taxon>
        <taxon>Papilionoideae</taxon>
        <taxon>50 kb inversion clade</taxon>
        <taxon>NPAAA clade</taxon>
        <taxon>Hologalegina</taxon>
        <taxon>IRL clade</taxon>
        <taxon>Trifolieae</taxon>
        <taxon>Trifolium</taxon>
    </lineage>
</organism>
<dbReference type="AlphaFoldDB" id="A0A392VBM0"/>
<evidence type="ECO:0000313" key="2">
    <source>
        <dbReference type="Proteomes" id="UP000265520"/>
    </source>
</evidence>
<accession>A0A392VBM0</accession>
<name>A0A392VBM0_9FABA</name>
<protein>
    <submittedName>
        <fullName evidence="1">Uncharacterized protein</fullName>
    </submittedName>
</protein>
<proteinExistence type="predicted"/>
<sequence length="35" mass="4122">MFGLRDWTLLVEVDDFRRAGNRVFARRSYAPPGDH</sequence>
<feature type="non-terminal residue" evidence="1">
    <location>
        <position position="35"/>
    </location>
</feature>
<comment type="caution">
    <text evidence="1">The sequence shown here is derived from an EMBL/GenBank/DDBJ whole genome shotgun (WGS) entry which is preliminary data.</text>
</comment>
<dbReference type="EMBL" id="LXQA011122478">
    <property type="protein sequence ID" value="MCI85728.1"/>
    <property type="molecule type" value="Genomic_DNA"/>
</dbReference>
<evidence type="ECO:0000313" key="1">
    <source>
        <dbReference type="EMBL" id="MCI85728.1"/>
    </source>
</evidence>
<keyword evidence="2" id="KW-1185">Reference proteome</keyword>